<dbReference type="AlphaFoldDB" id="A0A239BAT0"/>
<dbReference type="InterPro" id="IPR050204">
    <property type="entry name" value="AraC_XylS_family_regulators"/>
</dbReference>
<protein>
    <submittedName>
        <fullName evidence="5">Helix-turn-helix domain-containing protein</fullName>
    </submittedName>
</protein>
<accession>A0A239BAT0</accession>
<dbReference type="SUPFAM" id="SSF46689">
    <property type="entry name" value="Homeodomain-like"/>
    <property type="match status" value="2"/>
</dbReference>
<feature type="domain" description="HTH araC/xylS-type" evidence="4">
    <location>
        <begin position="31"/>
        <end position="129"/>
    </location>
</feature>
<dbReference type="PANTHER" id="PTHR46796:SF7">
    <property type="entry name" value="ARAC FAMILY TRANSCRIPTIONAL REGULATOR"/>
    <property type="match status" value="1"/>
</dbReference>
<dbReference type="InterPro" id="IPR018060">
    <property type="entry name" value="HTH_AraC"/>
</dbReference>
<evidence type="ECO:0000256" key="3">
    <source>
        <dbReference type="ARBA" id="ARBA00023163"/>
    </source>
</evidence>
<dbReference type="GO" id="GO:0043565">
    <property type="term" value="F:sequence-specific DNA binding"/>
    <property type="evidence" value="ECO:0007669"/>
    <property type="project" value="InterPro"/>
</dbReference>
<dbReference type="Proteomes" id="UP000198281">
    <property type="component" value="Unassembled WGS sequence"/>
</dbReference>
<dbReference type="EMBL" id="FZOS01000001">
    <property type="protein sequence ID" value="SNS05047.1"/>
    <property type="molecule type" value="Genomic_DNA"/>
</dbReference>
<dbReference type="InterPro" id="IPR020449">
    <property type="entry name" value="Tscrpt_reg_AraC-type_HTH"/>
</dbReference>
<sequence length="137" mass="15440">MVLLAELTRHFETVRERGVHRAGTLAPWQLKRIDQRLADESRPVPSVSELASLCGIGRRHLMRAFKATRGSTVMEHVERTLFARAARMLGETSIPVKSLAVSLGYERQGSFSAAFRRRFGETPRDYRARASATTLSR</sequence>
<name>A0A239BAT0_9SPHN</name>
<keyword evidence="6" id="KW-1185">Reference proteome</keyword>
<dbReference type="Gene3D" id="1.10.10.60">
    <property type="entry name" value="Homeodomain-like"/>
    <property type="match status" value="1"/>
</dbReference>
<keyword evidence="3" id="KW-0804">Transcription</keyword>
<evidence type="ECO:0000313" key="5">
    <source>
        <dbReference type="EMBL" id="SNS05047.1"/>
    </source>
</evidence>
<keyword evidence="2" id="KW-0238">DNA-binding</keyword>
<gene>
    <name evidence="5" type="ORF">SAMN06295912_10135</name>
</gene>
<keyword evidence="1" id="KW-0805">Transcription regulation</keyword>
<evidence type="ECO:0000256" key="2">
    <source>
        <dbReference type="ARBA" id="ARBA00023125"/>
    </source>
</evidence>
<dbReference type="PANTHER" id="PTHR46796">
    <property type="entry name" value="HTH-TYPE TRANSCRIPTIONAL ACTIVATOR RHAS-RELATED"/>
    <property type="match status" value="1"/>
</dbReference>
<evidence type="ECO:0000313" key="6">
    <source>
        <dbReference type="Proteomes" id="UP000198281"/>
    </source>
</evidence>
<dbReference type="InterPro" id="IPR009057">
    <property type="entry name" value="Homeodomain-like_sf"/>
</dbReference>
<reference evidence="6" key="1">
    <citation type="submission" date="2017-06" db="EMBL/GenBank/DDBJ databases">
        <authorList>
            <person name="Varghese N."/>
            <person name="Submissions S."/>
        </authorList>
    </citation>
    <scope>NUCLEOTIDE SEQUENCE [LARGE SCALE GENOMIC DNA]</scope>
    <source>
        <strain evidence="6">LNB2</strain>
    </source>
</reference>
<dbReference type="Pfam" id="PF12833">
    <property type="entry name" value="HTH_18"/>
    <property type="match status" value="1"/>
</dbReference>
<organism evidence="5 6">
    <name type="scientific">Edaphosphingomonas laterariae</name>
    <dbReference type="NCBI Taxonomy" id="861865"/>
    <lineage>
        <taxon>Bacteria</taxon>
        <taxon>Pseudomonadati</taxon>
        <taxon>Pseudomonadota</taxon>
        <taxon>Alphaproteobacteria</taxon>
        <taxon>Sphingomonadales</taxon>
        <taxon>Rhizorhabdaceae</taxon>
        <taxon>Edaphosphingomonas</taxon>
    </lineage>
</organism>
<evidence type="ECO:0000256" key="1">
    <source>
        <dbReference type="ARBA" id="ARBA00023015"/>
    </source>
</evidence>
<proteinExistence type="predicted"/>
<dbReference type="PRINTS" id="PR00032">
    <property type="entry name" value="HTHARAC"/>
</dbReference>
<dbReference type="PROSITE" id="PS01124">
    <property type="entry name" value="HTH_ARAC_FAMILY_2"/>
    <property type="match status" value="1"/>
</dbReference>
<dbReference type="SMART" id="SM00342">
    <property type="entry name" value="HTH_ARAC"/>
    <property type="match status" value="1"/>
</dbReference>
<dbReference type="GO" id="GO:0003700">
    <property type="term" value="F:DNA-binding transcription factor activity"/>
    <property type="evidence" value="ECO:0007669"/>
    <property type="project" value="InterPro"/>
</dbReference>
<evidence type="ECO:0000259" key="4">
    <source>
        <dbReference type="PROSITE" id="PS01124"/>
    </source>
</evidence>